<feature type="domain" description="RecBCD enzyme subunit RecD N-terminal" evidence="13">
    <location>
        <begin position="11"/>
        <end position="126"/>
    </location>
</feature>
<dbReference type="InterPro" id="IPR006344">
    <property type="entry name" value="RecD"/>
</dbReference>
<comment type="function">
    <text evidence="11">A helicase/nuclease that prepares dsDNA breaks (DSB) for recombinational DNA repair. Binds to DSBs and unwinds DNA via a highly rapid and processive ATP-dependent bidirectional helicase activity. Unwinds dsDNA until it encounters a Chi (crossover hotspot instigator) sequence from the 3' direction. Cuts ssDNA a few nucleotides 3' to the Chi site. The properties and activities of the enzyme are changed at Chi. The Chi-altered holoenzyme produces a long 3'-ssDNA overhang and facilitates RecA-binding to the ssDNA for homologous DNA recombination and repair. Holoenzyme degrades any linearized DNA that is unable to undergo homologous recombination. In the holoenzyme this subunit has ssDNA-dependent ATPase and 5'-3' helicase activity. When added to pre-assembled RecBC greatly stimulates nuclease activity and augments holoenzyme processivity. Negatively regulates the RecA-loading ability of RecBCD.</text>
</comment>
<evidence type="ECO:0000256" key="1">
    <source>
        <dbReference type="ARBA" id="ARBA00022722"/>
    </source>
</evidence>
<evidence type="ECO:0000256" key="9">
    <source>
        <dbReference type="ARBA" id="ARBA00023204"/>
    </source>
</evidence>
<dbReference type="InterPro" id="IPR041851">
    <property type="entry name" value="RecD_N_sf"/>
</dbReference>
<evidence type="ECO:0000256" key="4">
    <source>
        <dbReference type="ARBA" id="ARBA00022801"/>
    </source>
</evidence>
<feature type="binding site" evidence="11">
    <location>
        <begin position="193"/>
        <end position="200"/>
    </location>
    <ligand>
        <name>ATP</name>
        <dbReference type="ChEBI" id="CHEBI:30616"/>
    </ligand>
</feature>
<keyword evidence="3 11" id="KW-0227">DNA damage</keyword>
<dbReference type="AlphaFoldDB" id="A0A0A3ASH9"/>
<dbReference type="OrthoDB" id="9803432at2"/>
<dbReference type="GO" id="GO:0016887">
    <property type="term" value="F:ATP hydrolysis activity"/>
    <property type="evidence" value="ECO:0007669"/>
    <property type="project" value="RHEA"/>
</dbReference>
<sequence>MITILQQLEQAEVISRLDFRFACLIARKQQPYRYPQPIADLAVLLAALSSYYSQNGSTCLDPKHFENGNFFDLAMQPEQRQQLWRIQQKLADIRPNQWQQLLQRHIAFTHSGGPPAPLIWANGLLYLFRNRYDEQQIAQCLLQRLQQRPPQLDTPKLALFLQQLFPSEPQGQIDWQKMAVATALRHSFSLISGGPGTGKTRTVCSLLLTLQWQQQQLRQAPLKIALTAPTGKAAARLSESIGHTLAQFPSAVSLQLKGQIPLQATTLHRLLGTNARNEQVRYHQTNPLPLDLLVVDEASMVDLNLFAKLLNSLSPQTRLVLLGDKDQLTSVEVGAVMAELCKFLPQGYSPEHCAYLQQVTGQSLSARPTGEPIRDCLCFLRKSYRFSEDSGIKALADSVNSGDANGWSCFERFQDLSCYEYPQPPLATEGVFSNEPTMKNRTLAAVNLILQQASVWYGEYLRLVNELDEFEPQKIDAVFKAFNQVRLLTGLRQGEFGVERLNLAVSERLRRKGLLQFRFWQDWYHGKPIMVLQNDPAVALYNGDVGLLLTDKHGNSRVWFEIGEGQYRDISPSRVPSHETAFVMTVHKSQGSEFARTALVLPLTMNPILSRELIYTAVTRAKTHFSLFGSPRIWQSAVKRPIRRSGGLYRQLSRHEAD</sequence>
<dbReference type="Gene3D" id="3.40.50.300">
    <property type="entry name" value="P-loop containing nucleotide triphosphate hydrolases"/>
    <property type="match status" value="3"/>
</dbReference>
<dbReference type="InterPro" id="IPR027785">
    <property type="entry name" value="UvrD-like_helicase_C"/>
</dbReference>
<evidence type="ECO:0000256" key="3">
    <source>
        <dbReference type="ARBA" id="ARBA00022763"/>
    </source>
</evidence>
<dbReference type="GO" id="GO:0009338">
    <property type="term" value="C:exodeoxyribonuclease V complex"/>
    <property type="evidence" value="ECO:0007669"/>
    <property type="project" value="InterPro"/>
</dbReference>
<dbReference type="CDD" id="cd17933">
    <property type="entry name" value="DEXSc_RecD-like"/>
    <property type="match status" value="1"/>
</dbReference>
<gene>
    <name evidence="11" type="primary">recD</name>
    <name evidence="14" type="ORF">OA57_04745</name>
</gene>
<organism evidence="14 15">
    <name type="scientific">Chelonobacter oris</name>
    <dbReference type="NCBI Taxonomy" id="505317"/>
    <lineage>
        <taxon>Bacteria</taxon>
        <taxon>Pseudomonadati</taxon>
        <taxon>Pseudomonadota</taxon>
        <taxon>Gammaproteobacteria</taxon>
        <taxon>Pasteurellales</taxon>
        <taxon>Pasteurellaceae</taxon>
        <taxon>Chelonobacter</taxon>
    </lineage>
</organism>
<keyword evidence="6 11" id="KW-0269">Exonuclease</keyword>
<dbReference type="GO" id="GO:0008854">
    <property type="term" value="F:exodeoxyribonuclease V activity"/>
    <property type="evidence" value="ECO:0007669"/>
    <property type="project" value="InterPro"/>
</dbReference>
<accession>A0A0A3ASH9</accession>
<feature type="domain" description="UvrD-like helicase C-terminal" evidence="12">
    <location>
        <begin position="581"/>
        <end position="624"/>
    </location>
</feature>
<dbReference type="HAMAP" id="MF_01487">
    <property type="entry name" value="RecD"/>
    <property type="match status" value="1"/>
</dbReference>
<dbReference type="Pfam" id="PF13245">
    <property type="entry name" value="AAA_19"/>
    <property type="match status" value="1"/>
</dbReference>
<keyword evidence="4 11" id="KW-0378">Hydrolase</keyword>
<keyword evidence="10 11" id="KW-0413">Isomerase</keyword>
<dbReference type="CDD" id="cd18809">
    <property type="entry name" value="SF1_C_RecD"/>
    <property type="match status" value="1"/>
</dbReference>
<keyword evidence="15" id="KW-1185">Reference proteome</keyword>
<dbReference type="EC" id="5.6.2.3" evidence="11"/>
<protein>
    <recommendedName>
        <fullName evidence="11">RecBCD enzyme subunit RecD</fullName>
        <ecNumber evidence="11">5.6.2.3</ecNumber>
    </recommendedName>
    <alternativeName>
        <fullName evidence="11">DNA 5'-3' helicase subunit RecD</fullName>
    </alternativeName>
    <alternativeName>
        <fullName evidence="11">Exonuclease V subunit RecD</fullName>
        <shortName evidence="11">ExoV subunit RecD</shortName>
    </alternativeName>
    <alternativeName>
        <fullName evidence="11">Helicase/nuclease RecBCD subunit RecD</fullName>
    </alternativeName>
</protein>
<evidence type="ECO:0000256" key="11">
    <source>
        <dbReference type="HAMAP-Rule" id="MF_01487"/>
    </source>
</evidence>
<name>A0A0A3ASH9_9PAST</name>
<dbReference type="InterPro" id="IPR027417">
    <property type="entry name" value="P-loop_NTPase"/>
</dbReference>
<dbReference type="EMBL" id="JSUM01000006">
    <property type="protein sequence ID" value="KGQ70677.1"/>
    <property type="molecule type" value="Genomic_DNA"/>
</dbReference>
<dbReference type="NCBIfam" id="TIGR01447">
    <property type="entry name" value="recD"/>
    <property type="match status" value="1"/>
</dbReference>
<dbReference type="GO" id="GO:0017116">
    <property type="term" value="F:single-stranded DNA helicase activity"/>
    <property type="evidence" value="ECO:0007669"/>
    <property type="project" value="TreeGrafter"/>
</dbReference>
<dbReference type="SUPFAM" id="SSF52540">
    <property type="entry name" value="P-loop containing nucleoside triphosphate hydrolases"/>
    <property type="match status" value="2"/>
</dbReference>
<dbReference type="PANTHER" id="PTHR43788">
    <property type="entry name" value="DNA2/NAM7 HELICASE FAMILY MEMBER"/>
    <property type="match status" value="1"/>
</dbReference>
<evidence type="ECO:0000256" key="8">
    <source>
        <dbReference type="ARBA" id="ARBA00023125"/>
    </source>
</evidence>
<evidence type="ECO:0000256" key="7">
    <source>
        <dbReference type="ARBA" id="ARBA00022840"/>
    </source>
</evidence>
<dbReference type="GO" id="GO:0000724">
    <property type="term" value="P:double-strand break repair via homologous recombination"/>
    <property type="evidence" value="ECO:0007669"/>
    <property type="project" value="UniProtKB-UniRule"/>
</dbReference>
<dbReference type="GO" id="GO:0005524">
    <property type="term" value="F:ATP binding"/>
    <property type="evidence" value="ECO:0007669"/>
    <property type="project" value="UniProtKB-UniRule"/>
</dbReference>
<dbReference type="GO" id="GO:0043139">
    <property type="term" value="F:5'-3' DNA helicase activity"/>
    <property type="evidence" value="ECO:0007669"/>
    <property type="project" value="UniProtKB-UniRule"/>
</dbReference>
<dbReference type="InterPro" id="IPR049550">
    <property type="entry name" value="RecD_N"/>
</dbReference>
<dbReference type="Pfam" id="PF13538">
    <property type="entry name" value="UvrD_C_2"/>
    <property type="match status" value="1"/>
</dbReference>
<dbReference type="Proteomes" id="UP000030380">
    <property type="component" value="Unassembled WGS sequence"/>
</dbReference>
<evidence type="ECO:0000259" key="13">
    <source>
        <dbReference type="Pfam" id="PF21185"/>
    </source>
</evidence>
<dbReference type="Gene3D" id="1.10.10.1020">
    <property type="entry name" value="RecBCD complex, subunit RecD, N-terminal domain"/>
    <property type="match status" value="1"/>
</dbReference>
<comment type="similarity">
    <text evidence="11">Belongs to the RecD family.</text>
</comment>
<dbReference type="Pfam" id="PF21185">
    <property type="entry name" value="RecD_N"/>
    <property type="match status" value="1"/>
</dbReference>
<evidence type="ECO:0000256" key="5">
    <source>
        <dbReference type="ARBA" id="ARBA00022806"/>
    </source>
</evidence>
<keyword evidence="7 11" id="KW-0067">ATP-binding</keyword>
<comment type="subunit">
    <text evidence="11">Heterotrimer of RecB, RecC and RecD. All subunits contribute to DNA-binding.</text>
</comment>
<dbReference type="STRING" id="505317.OA57_04745"/>
<evidence type="ECO:0000256" key="2">
    <source>
        <dbReference type="ARBA" id="ARBA00022741"/>
    </source>
</evidence>
<keyword evidence="9 11" id="KW-0234">DNA repair</keyword>
<comment type="miscellaneous">
    <text evidence="11">In the RecBCD complex, RecB has a slow 3'-5' helicase, an exonuclease activity and loads RecA onto ssDNA, RecD has a fast 5'-3' helicase activity, while RecC stimulates the ATPase and processivity of the RecB helicase and contributes to recognition of the Chi site.</text>
</comment>
<dbReference type="PANTHER" id="PTHR43788:SF6">
    <property type="entry name" value="DNA HELICASE B"/>
    <property type="match status" value="1"/>
</dbReference>
<evidence type="ECO:0000259" key="12">
    <source>
        <dbReference type="Pfam" id="PF13538"/>
    </source>
</evidence>
<keyword evidence="8 11" id="KW-0238">DNA-binding</keyword>
<evidence type="ECO:0000256" key="6">
    <source>
        <dbReference type="ARBA" id="ARBA00022839"/>
    </source>
</evidence>
<proteinExistence type="inferred from homology"/>
<keyword evidence="2 11" id="KW-0547">Nucleotide-binding</keyword>
<evidence type="ECO:0000313" key="14">
    <source>
        <dbReference type="EMBL" id="KGQ70677.1"/>
    </source>
</evidence>
<reference evidence="14 15" key="1">
    <citation type="submission" date="2014-11" db="EMBL/GenBank/DDBJ databases">
        <title>Draft genome sequence of Chelonobacter oris 1662T, associated with respiratory disease in Hermann's Tortoises.</title>
        <authorList>
            <person name="Kudirkiene E."/>
            <person name="Hansen M.J."/>
            <person name="Bojesen A.M."/>
        </authorList>
    </citation>
    <scope>NUCLEOTIDE SEQUENCE [LARGE SCALE GENOMIC DNA]</scope>
    <source>
        <strain evidence="14 15">1662</strain>
    </source>
</reference>
<dbReference type="RefSeq" id="WP_034614116.1">
    <property type="nucleotide sequence ID" value="NZ_JSUM01000006.1"/>
</dbReference>
<evidence type="ECO:0000313" key="15">
    <source>
        <dbReference type="Proteomes" id="UP000030380"/>
    </source>
</evidence>
<evidence type="ECO:0000256" key="10">
    <source>
        <dbReference type="ARBA" id="ARBA00023235"/>
    </source>
</evidence>
<keyword evidence="1 11" id="KW-0540">Nuclease</keyword>
<keyword evidence="5 11" id="KW-0347">Helicase</keyword>
<comment type="caution">
    <text evidence="14">The sequence shown here is derived from an EMBL/GenBank/DDBJ whole genome shotgun (WGS) entry which is preliminary data.</text>
</comment>
<comment type="catalytic activity">
    <reaction evidence="11">
        <text>ATP + H2O = ADP + phosphate + H(+)</text>
        <dbReference type="Rhea" id="RHEA:13065"/>
        <dbReference type="ChEBI" id="CHEBI:15377"/>
        <dbReference type="ChEBI" id="CHEBI:15378"/>
        <dbReference type="ChEBI" id="CHEBI:30616"/>
        <dbReference type="ChEBI" id="CHEBI:43474"/>
        <dbReference type="ChEBI" id="CHEBI:456216"/>
        <dbReference type="EC" id="5.6.2.3"/>
    </reaction>
</comment>
<dbReference type="GO" id="GO:0003677">
    <property type="term" value="F:DNA binding"/>
    <property type="evidence" value="ECO:0007669"/>
    <property type="project" value="UniProtKB-UniRule"/>
</dbReference>
<dbReference type="InterPro" id="IPR050534">
    <property type="entry name" value="Coronavir_polyprotein_1ab"/>
</dbReference>